<feature type="domain" description="WW" evidence="1">
    <location>
        <begin position="391"/>
        <end position="425"/>
    </location>
</feature>
<dbReference type="Proteomes" id="UP001178507">
    <property type="component" value="Unassembled WGS sequence"/>
</dbReference>
<organism evidence="2 3">
    <name type="scientific">Effrenium voratum</name>
    <dbReference type="NCBI Taxonomy" id="2562239"/>
    <lineage>
        <taxon>Eukaryota</taxon>
        <taxon>Sar</taxon>
        <taxon>Alveolata</taxon>
        <taxon>Dinophyceae</taxon>
        <taxon>Suessiales</taxon>
        <taxon>Symbiodiniaceae</taxon>
        <taxon>Effrenium</taxon>
    </lineage>
</organism>
<proteinExistence type="predicted"/>
<feature type="domain" description="WW" evidence="1">
    <location>
        <begin position="347"/>
        <end position="381"/>
    </location>
</feature>
<dbReference type="PROSITE" id="PS50020">
    <property type="entry name" value="WW_DOMAIN_2"/>
    <property type="match status" value="2"/>
</dbReference>
<dbReference type="SMART" id="SM00456">
    <property type="entry name" value="WW"/>
    <property type="match status" value="2"/>
</dbReference>
<sequence length="425" mass="47079">MPAMPSKKRKTEDARPAAPGELEIGTAVLYAGGRGRIYESFEEVDQYWVEDQDTGDVVRDASGEIIDFSCADLQLAPVEATTEDQDQVCFARGGVLLLGTEKQMVKIIHHFGQSNMEERTTPQQLLAIPSRSCIDGLAKCAMQGVESGLRELAARLRSDIKVGIRVAQLKQAAKQLGEQLLKLEDYFCLASVHLPYDWNAIEAASPAEALRRRDVWNQIDVCVTAFGEAEGPLGSTNDAARKALGEQCGLEVSDNLWQSEVQTRIREQLGFRSLPLSFKDSLDFEIFPLLLPKDAVVTTIKGVLCFGEAPGAKYLDALGAQKGLEQQVQGKTVQEWQALQKEFADQPPLPAGWLRVRSRSTGQVYFFNKETLRATFEPPVAAATPVAETMPQLPPGWTQHVSKSNGKVYYFHKAKNISSYYWPRE</sequence>
<dbReference type="PROSITE" id="PS01159">
    <property type="entry name" value="WW_DOMAIN_1"/>
    <property type="match status" value="1"/>
</dbReference>
<comment type="caution">
    <text evidence="2">The sequence shown here is derived from an EMBL/GenBank/DDBJ whole genome shotgun (WGS) entry which is preliminary data.</text>
</comment>
<dbReference type="Gene3D" id="2.20.70.10">
    <property type="match status" value="2"/>
</dbReference>
<dbReference type="SUPFAM" id="SSF51045">
    <property type="entry name" value="WW domain"/>
    <property type="match status" value="2"/>
</dbReference>
<dbReference type="AlphaFoldDB" id="A0AA36MW58"/>
<gene>
    <name evidence="2" type="ORF">EVOR1521_LOCUS9960</name>
</gene>
<dbReference type="EMBL" id="CAUJNA010000924">
    <property type="protein sequence ID" value="CAJ1382619.1"/>
    <property type="molecule type" value="Genomic_DNA"/>
</dbReference>
<dbReference type="CDD" id="cd00201">
    <property type="entry name" value="WW"/>
    <property type="match status" value="2"/>
</dbReference>
<accession>A0AA36MW58</accession>
<dbReference type="InterPro" id="IPR001202">
    <property type="entry name" value="WW_dom"/>
</dbReference>
<evidence type="ECO:0000313" key="2">
    <source>
        <dbReference type="EMBL" id="CAJ1382619.1"/>
    </source>
</evidence>
<protein>
    <recommendedName>
        <fullName evidence="1">WW domain-containing protein</fullName>
    </recommendedName>
</protein>
<dbReference type="InterPro" id="IPR036020">
    <property type="entry name" value="WW_dom_sf"/>
</dbReference>
<evidence type="ECO:0000259" key="1">
    <source>
        <dbReference type="PROSITE" id="PS50020"/>
    </source>
</evidence>
<keyword evidence="3" id="KW-1185">Reference proteome</keyword>
<reference evidence="2" key="1">
    <citation type="submission" date="2023-08" db="EMBL/GenBank/DDBJ databases">
        <authorList>
            <person name="Chen Y."/>
            <person name="Shah S."/>
            <person name="Dougan E. K."/>
            <person name="Thang M."/>
            <person name="Chan C."/>
        </authorList>
    </citation>
    <scope>NUCLEOTIDE SEQUENCE</scope>
</reference>
<evidence type="ECO:0000313" key="3">
    <source>
        <dbReference type="Proteomes" id="UP001178507"/>
    </source>
</evidence>
<name>A0AA36MW58_9DINO</name>